<accession>A0ACB8QJH2</accession>
<reference evidence="1" key="1">
    <citation type="submission" date="2021-02" db="EMBL/GenBank/DDBJ databases">
        <authorList>
            <consortium name="DOE Joint Genome Institute"/>
            <person name="Ahrendt S."/>
            <person name="Looney B.P."/>
            <person name="Miyauchi S."/>
            <person name="Morin E."/>
            <person name="Drula E."/>
            <person name="Courty P.E."/>
            <person name="Chicoki N."/>
            <person name="Fauchery L."/>
            <person name="Kohler A."/>
            <person name="Kuo A."/>
            <person name="Labutti K."/>
            <person name="Pangilinan J."/>
            <person name="Lipzen A."/>
            <person name="Riley R."/>
            <person name="Andreopoulos W."/>
            <person name="He G."/>
            <person name="Johnson J."/>
            <person name="Barry K.W."/>
            <person name="Grigoriev I.V."/>
            <person name="Nagy L."/>
            <person name="Hibbett D."/>
            <person name="Henrissat B."/>
            <person name="Matheny P.B."/>
            <person name="Labbe J."/>
            <person name="Martin F."/>
        </authorList>
    </citation>
    <scope>NUCLEOTIDE SEQUENCE</scope>
    <source>
        <strain evidence="1">EC-137</strain>
    </source>
</reference>
<organism evidence="1 2">
    <name type="scientific">Vararia minispora EC-137</name>
    <dbReference type="NCBI Taxonomy" id="1314806"/>
    <lineage>
        <taxon>Eukaryota</taxon>
        <taxon>Fungi</taxon>
        <taxon>Dikarya</taxon>
        <taxon>Basidiomycota</taxon>
        <taxon>Agaricomycotina</taxon>
        <taxon>Agaricomycetes</taxon>
        <taxon>Russulales</taxon>
        <taxon>Lachnocladiaceae</taxon>
        <taxon>Vararia</taxon>
    </lineage>
</organism>
<gene>
    <name evidence="1" type="ORF">K488DRAFT_86315</name>
</gene>
<sequence>MPLTSRGITVSIVSGGGELVPHNVETDHVRHAIAAYVASTAGQDFAVVLHNDCATQVIGARIQVDGYSIGRRVLHPRMKYVIDKAYISDTCYAPMQFADYKLVDSDDPRAAAHNTEHLGVINVKLYVLWRETGAEFEASKRRTPLGTELRSIPDFSRVVETRKKAGGHRVQVDVNRARSRAATTTPSPYTFPDVNNVPPFCSFKFFYQPKVLGEYVWNMKEFAIHIQKNLEKDLIVAVNLDGWLARYKHQTCEDLCINSAHISDEPLAPTCFSDCALVDPDDATASNTQHLGTIVINIWEAGLLPIPPKSTARKLSSAEYKRDNFSRVTETSKKAGGHRVVLKSEAATKQVQYGADLRLPDRRSAASMRTFKIFYQPKEILIARGITPRSATPQASDEVFARGRKRGRPTSRSATTPASSSQLPNKRHHAKVGSFSLSWF</sequence>
<keyword evidence="2" id="KW-1185">Reference proteome</keyword>
<proteinExistence type="predicted"/>
<dbReference type="EMBL" id="MU273561">
    <property type="protein sequence ID" value="KAI0031993.1"/>
    <property type="molecule type" value="Genomic_DNA"/>
</dbReference>
<protein>
    <submittedName>
        <fullName evidence="1">Uncharacterized protein</fullName>
    </submittedName>
</protein>
<comment type="caution">
    <text evidence="1">The sequence shown here is derived from an EMBL/GenBank/DDBJ whole genome shotgun (WGS) entry which is preliminary data.</text>
</comment>
<evidence type="ECO:0000313" key="1">
    <source>
        <dbReference type="EMBL" id="KAI0031993.1"/>
    </source>
</evidence>
<evidence type="ECO:0000313" key="2">
    <source>
        <dbReference type="Proteomes" id="UP000814128"/>
    </source>
</evidence>
<reference evidence="1" key="2">
    <citation type="journal article" date="2022" name="New Phytol.">
        <title>Evolutionary transition to the ectomycorrhizal habit in the genomes of a hyperdiverse lineage of mushroom-forming fungi.</title>
        <authorList>
            <person name="Looney B."/>
            <person name="Miyauchi S."/>
            <person name="Morin E."/>
            <person name="Drula E."/>
            <person name="Courty P.E."/>
            <person name="Kohler A."/>
            <person name="Kuo A."/>
            <person name="LaButti K."/>
            <person name="Pangilinan J."/>
            <person name="Lipzen A."/>
            <person name="Riley R."/>
            <person name="Andreopoulos W."/>
            <person name="He G."/>
            <person name="Johnson J."/>
            <person name="Nolan M."/>
            <person name="Tritt A."/>
            <person name="Barry K.W."/>
            <person name="Grigoriev I.V."/>
            <person name="Nagy L.G."/>
            <person name="Hibbett D."/>
            <person name="Henrissat B."/>
            <person name="Matheny P.B."/>
            <person name="Labbe J."/>
            <person name="Martin F.M."/>
        </authorList>
    </citation>
    <scope>NUCLEOTIDE SEQUENCE</scope>
    <source>
        <strain evidence="1">EC-137</strain>
    </source>
</reference>
<dbReference type="Proteomes" id="UP000814128">
    <property type="component" value="Unassembled WGS sequence"/>
</dbReference>
<name>A0ACB8QJH2_9AGAM</name>